<comment type="subcellular location">
    <subcellularLocation>
        <location evidence="1">Membrane</location>
        <topology evidence="1">Multi-pass membrane protein</topology>
    </subcellularLocation>
</comment>
<dbReference type="AlphaFoldDB" id="A0A2C6LCR3"/>
<evidence type="ECO:0000256" key="6">
    <source>
        <dbReference type="SAM" id="Phobius"/>
    </source>
</evidence>
<organism evidence="7 8">
    <name type="scientific">Cystoisospora suis</name>
    <dbReference type="NCBI Taxonomy" id="483139"/>
    <lineage>
        <taxon>Eukaryota</taxon>
        <taxon>Sar</taxon>
        <taxon>Alveolata</taxon>
        <taxon>Apicomplexa</taxon>
        <taxon>Conoidasida</taxon>
        <taxon>Coccidia</taxon>
        <taxon>Eucoccidiorida</taxon>
        <taxon>Eimeriorina</taxon>
        <taxon>Sarcocystidae</taxon>
        <taxon>Cystoisospora</taxon>
    </lineage>
</organism>
<feature type="compositionally biased region" description="Polar residues" evidence="5">
    <location>
        <begin position="650"/>
        <end position="661"/>
    </location>
</feature>
<dbReference type="GO" id="GO:0016020">
    <property type="term" value="C:membrane"/>
    <property type="evidence" value="ECO:0007669"/>
    <property type="project" value="UniProtKB-SubCell"/>
</dbReference>
<keyword evidence="4 6" id="KW-0472">Membrane</keyword>
<dbReference type="Pfam" id="PF03619">
    <property type="entry name" value="Solute_trans_a"/>
    <property type="match status" value="1"/>
</dbReference>
<keyword evidence="2 6" id="KW-0812">Transmembrane</keyword>
<dbReference type="OrthoDB" id="5348404at2759"/>
<feature type="transmembrane region" description="Helical" evidence="6">
    <location>
        <begin position="353"/>
        <end position="376"/>
    </location>
</feature>
<dbReference type="InterPro" id="IPR005178">
    <property type="entry name" value="Ostalpha/TMEM184C"/>
</dbReference>
<protein>
    <submittedName>
        <fullName evidence="7">Organic solute transporter ostalpha protein</fullName>
    </submittedName>
</protein>
<keyword evidence="8" id="KW-1185">Reference proteome</keyword>
<feature type="compositionally biased region" description="Acidic residues" evidence="5">
    <location>
        <begin position="745"/>
        <end position="754"/>
    </location>
</feature>
<accession>A0A2C6LCR3</accession>
<dbReference type="EMBL" id="MIGC01000444">
    <property type="protein sequence ID" value="PHJ25008.1"/>
    <property type="molecule type" value="Genomic_DNA"/>
</dbReference>
<sequence length="862" mass="93752">MFLEDLIYQQSAFFCVICSVIVSLFLIASHLAYAFHTDIKTVPLLLLPRIRQIFFPLSSSSSALSRWLSYPQYHPHISAPPLQPPLHVCRIVMLVPVYAITSYLAFTYAEPSSSSFLRFSSLSSVEPTHPFISPPSSVPAGSPSRRLYGNADESGLSQKSGGDHSPPRLSWMTTRTEVGGTGPLQQRKWHLSWGVPAPRGVDTPQSPVGRRTADGGQEGTKSSSSSMGGVIEEKLGVDFENLAKGTGGCLGFTLHAIRDMYEVYVLYSFIALLVAVLGGEEEAVEQLHLKGSLQHPWPFNLVFSPLDCNRRFLQSIKLCAAQFVFVKPLVTLCSLLIPQGRHGGDSPGGGRGFMYFAAVSHISAGVAMYALVLFYLAIRHKLRRSFRLLSKFLCIKAVVFFCFWQSFAVRWLVSLVFAGLSDGVGGKTGGDDQHSSSSSSSIEGLVVAAVTLRITDWMICIEMLPYSIAQALAFPVRDLQALTPSSRQGHPYSSSSYSSRGLSCYSEGRGKGKGSYLRDHSRGGSCYDDDFFNPRSVSPSSSSSASSPLHTKISRSPSSSVNGSSSSFVASSSSPCPSSHSTSPSKKKKSSRETTKKKTATPGCESSLVCGMSAKTRESLGILVHGQSEREDEEEEDEEEDSCEKKLLPVSTSLITPNESLSDADEGDRRHGSDDSEPGEEDHEEHMLIRTYNREGDGRRTSGEGKERTKEKKPKRPNGQDRPLGEYGEDPDHEDEEVKKNGHDAEDEEDEESEGFSFLKGPGGHLDLTRGGLHLKKPLKTIVNGVTNFLKCDEVLWDATDAVLGGITAGNGMRKEYHLEERVISSSSPLPHTFDDPPPSSLSPSALASLSVDTKISTGFCS</sequence>
<feature type="compositionally biased region" description="Acidic residues" evidence="5">
    <location>
        <begin position="630"/>
        <end position="642"/>
    </location>
</feature>
<feature type="transmembrane region" description="Helical" evidence="6">
    <location>
        <begin position="12"/>
        <end position="35"/>
    </location>
</feature>
<comment type="caution">
    <text evidence="7">The sequence shown here is derived from an EMBL/GenBank/DDBJ whole genome shotgun (WGS) entry which is preliminary data.</text>
</comment>
<feature type="region of interest" description="Disordered" evidence="5">
    <location>
        <begin position="623"/>
        <end position="762"/>
    </location>
</feature>
<evidence type="ECO:0000313" key="7">
    <source>
        <dbReference type="EMBL" id="PHJ25008.1"/>
    </source>
</evidence>
<dbReference type="PANTHER" id="PTHR23423">
    <property type="entry name" value="ORGANIC SOLUTE TRANSPORTER-RELATED"/>
    <property type="match status" value="1"/>
</dbReference>
<dbReference type="SMART" id="SM01417">
    <property type="entry name" value="Solute_trans_a"/>
    <property type="match status" value="1"/>
</dbReference>
<evidence type="ECO:0000313" key="8">
    <source>
        <dbReference type="Proteomes" id="UP000221165"/>
    </source>
</evidence>
<feature type="compositionally biased region" description="Low complexity" evidence="5">
    <location>
        <begin position="537"/>
        <end position="584"/>
    </location>
</feature>
<proteinExistence type="predicted"/>
<evidence type="ECO:0000256" key="3">
    <source>
        <dbReference type="ARBA" id="ARBA00022989"/>
    </source>
</evidence>
<evidence type="ECO:0000256" key="2">
    <source>
        <dbReference type="ARBA" id="ARBA00022692"/>
    </source>
</evidence>
<evidence type="ECO:0000256" key="4">
    <source>
        <dbReference type="ARBA" id="ARBA00023136"/>
    </source>
</evidence>
<reference evidence="7 8" key="1">
    <citation type="journal article" date="2017" name="Int. J. Parasitol.">
        <title>The genome of the protozoan parasite Cystoisospora suis and a reverse vaccinology approach to identify vaccine candidates.</title>
        <authorList>
            <person name="Palmieri N."/>
            <person name="Shrestha A."/>
            <person name="Ruttkowski B."/>
            <person name="Beck T."/>
            <person name="Vogl C."/>
            <person name="Tomley F."/>
            <person name="Blake D.P."/>
            <person name="Joachim A."/>
        </authorList>
    </citation>
    <scope>NUCLEOTIDE SEQUENCE [LARGE SCALE GENOMIC DNA]</scope>
    <source>
        <strain evidence="7 8">Wien I</strain>
    </source>
</reference>
<dbReference type="GeneID" id="94424558"/>
<keyword evidence="3 6" id="KW-1133">Transmembrane helix</keyword>
<feature type="compositionally biased region" description="Basic and acidic residues" evidence="5">
    <location>
        <begin position="684"/>
        <end position="710"/>
    </location>
</feature>
<evidence type="ECO:0000256" key="1">
    <source>
        <dbReference type="ARBA" id="ARBA00004141"/>
    </source>
</evidence>
<feature type="transmembrane region" description="Helical" evidence="6">
    <location>
        <begin position="91"/>
        <end position="109"/>
    </location>
</feature>
<dbReference type="RefSeq" id="XP_067926680.1">
    <property type="nucleotide sequence ID" value="XM_068061347.1"/>
</dbReference>
<feature type="region of interest" description="Disordered" evidence="5">
    <location>
        <begin position="537"/>
        <end position="607"/>
    </location>
</feature>
<dbReference type="Proteomes" id="UP000221165">
    <property type="component" value="Unassembled WGS sequence"/>
</dbReference>
<gene>
    <name evidence="7" type="ORF">CSUI_001141</name>
</gene>
<feature type="region of interest" description="Disordered" evidence="5">
    <location>
        <begin position="197"/>
        <end position="227"/>
    </location>
</feature>
<feature type="region of interest" description="Disordered" evidence="5">
    <location>
        <begin position="130"/>
        <end position="182"/>
    </location>
</feature>
<dbReference type="VEuPathDB" id="ToxoDB:CSUI_001141"/>
<name>A0A2C6LCR3_9APIC</name>
<evidence type="ECO:0000256" key="5">
    <source>
        <dbReference type="SAM" id="MobiDB-lite"/>
    </source>
</evidence>